<dbReference type="EMBL" id="KI545893">
    <property type="protein sequence ID" value="EST05115.1"/>
    <property type="molecule type" value="Genomic_DNA"/>
</dbReference>
<reference evidence="5" key="1">
    <citation type="journal article" date="2013" name="Genome Announc.">
        <title>Draft genome sequence of Pseudozyma brasiliensis sp. nov. strain GHG001, a high producer of endo-1,4-xylanase isolated from an insect pest of sugarcane.</title>
        <authorList>
            <person name="Oliveira J.V.D.C."/>
            <person name="dos Santos R.A.C."/>
            <person name="Borges T.A."/>
            <person name="Riano-Pachon D.M."/>
            <person name="Goldman G.H."/>
        </authorList>
    </citation>
    <scope>NUCLEOTIDE SEQUENCE [LARGE SCALE GENOMIC DNA]</scope>
    <source>
        <strain evidence="5">GHG001</strain>
    </source>
</reference>
<protein>
    <submittedName>
        <fullName evidence="4">Carbohydrate esterase</fullName>
    </submittedName>
</protein>
<name>V5EJW9_KALBG</name>
<keyword evidence="2" id="KW-0378">Hydrolase</keyword>
<sequence length="390" mass="42909">MSMLLWCALALQLGAQLALGRSIAFPPTDDEWLRRQSSTSSLPSIPACIPPQGTSPLGIYPPSAVTTKQTGTNCNRYGDPPARVLNNVQSPNGLQDYVQICHGQIITMTDKNGQERAVCFYANPKSTKDKPLPLLVYLHPSLFGSTVTFPLTGIDEVRDIQSLNNEDPSRLGFSYILPAGRNTIHQYPFPDDTGLGWDNWYRNVDRRSRDLNIDVDFIDKTIAYAKGHVPVDKRRVFMTGWSNGAAMTELYAANTDGIASAAVYSAPDPYRDSQDPCTQVPYPKYATPVRDIHNYCDIIGICTTGKYYRDDLKRRYPSLPQSLVVIDVVTTAVMGTDDGAKCDPACQGACAVTTGSVAHNRWPAARNSDTFFSFLRANPLPKSGFWGAPK</sequence>
<evidence type="ECO:0000256" key="2">
    <source>
        <dbReference type="ARBA" id="ARBA00022801"/>
    </source>
</evidence>
<keyword evidence="5" id="KW-1185">Reference proteome</keyword>
<gene>
    <name evidence="4" type="ORF">PSEUBRA_SCAF7g04622</name>
</gene>
<feature type="chain" id="PRO_5004732301" evidence="3">
    <location>
        <begin position="21"/>
        <end position="390"/>
    </location>
</feature>
<accession>V5EJW9</accession>
<dbReference type="OrthoDB" id="2543211at2759"/>
<dbReference type="GO" id="GO:0016787">
    <property type="term" value="F:hydrolase activity"/>
    <property type="evidence" value="ECO:0007669"/>
    <property type="project" value="UniProtKB-KW"/>
</dbReference>
<dbReference type="Gene3D" id="3.40.50.1820">
    <property type="entry name" value="alpha/beta hydrolase"/>
    <property type="match status" value="1"/>
</dbReference>
<proteinExistence type="predicted"/>
<dbReference type="Proteomes" id="UP000019377">
    <property type="component" value="Unassembled WGS sequence"/>
</dbReference>
<dbReference type="eggNOG" id="ENOG502RCTN">
    <property type="taxonomic scope" value="Eukaryota"/>
</dbReference>
<dbReference type="AlphaFoldDB" id="V5EJW9"/>
<dbReference type="HOGENOM" id="CLU_758947_0_0_1"/>
<evidence type="ECO:0000313" key="4">
    <source>
        <dbReference type="EMBL" id="EST05115.1"/>
    </source>
</evidence>
<dbReference type="SUPFAM" id="SSF53474">
    <property type="entry name" value="alpha/beta-Hydrolases"/>
    <property type="match status" value="1"/>
</dbReference>
<dbReference type="PANTHER" id="PTHR43037:SF5">
    <property type="entry name" value="FERULOYL ESTERASE"/>
    <property type="match status" value="1"/>
</dbReference>
<evidence type="ECO:0000256" key="3">
    <source>
        <dbReference type="SAM" id="SignalP"/>
    </source>
</evidence>
<dbReference type="PANTHER" id="PTHR43037">
    <property type="entry name" value="UNNAMED PRODUCT-RELATED"/>
    <property type="match status" value="1"/>
</dbReference>
<evidence type="ECO:0000313" key="5">
    <source>
        <dbReference type="Proteomes" id="UP000019377"/>
    </source>
</evidence>
<dbReference type="GeneID" id="27422003"/>
<dbReference type="InterPro" id="IPR029058">
    <property type="entry name" value="AB_hydrolase_fold"/>
</dbReference>
<feature type="signal peptide" evidence="3">
    <location>
        <begin position="1"/>
        <end position="20"/>
    </location>
</feature>
<dbReference type="OMA" id="CDPACQG"/>
<evidence type="ECO:0000256" key="1">
    <source>
        <dbReference type="ARBA" id="ARBA00022729"/>
    </source>
</evidence>
<organism evidence="4 5">
    <name type="scientific">Kalmanozyma brasiliensis (strain GHG001)</name>
    <name type="common">Yeast</name>
    <name type="synonym">Pseudozyma brasiliensis</name>
    <dbReference type="NCBI Taxonomy" id="1365824"/>
    <lineage>
        <taxon>Eukaryota</taxon>
        <taxon>Fungi</taxon>
        <taxon>Dikarya</taxon>
        <taxon>Basidiomycota</taxon>
        <taxon>Ustilaginomycotina</taxon>
        <taxon>Ustilaginomycetes</taxon>
        <taxon>Ustilaginales</taxon>
        <taxon>Ustilaginaceae</taxon>
        <taxon>Kalmanozyma</taxon>
    </lineage>
</organism>
<dbReference type="InterPro" id="IPR050955">
    <property type="entry name" value="Plant_Biomass_Hydrol_Est"/>
</dbReference>
<keyword evidence="1 3" id="KW-0732">Signal</keyword>